<comment type="similarity">
    <text evidence="2">Belongs to the IPP isomerase type 1 family.</text>
</comment>
<dbReference type="EC" id="5.3.3.2" evidence="3"/>
<evidence type="ECO:0000256" key="3">
    <source>
        <dbReference type="ARBA" id="ARBA00012057"/>
    </source>
</evidence>
<dbReference type="Gene3D" id="3.90.79.10">
    <property type="entry name" value="Nucleoside Triphosphate Pyrophosphohydrolase"/>
    <property type="match status" value="1"/>
</dbReference>
<dbReference type="GO" id="GO:0050992">
    <property type="term" value="P:dimethylallyl diphosphate biosynthetic process"/>
    <property type="evidence" value="ECO:0007669"/>
    <property type="project" value="UniProtKB-UniPathway"/>
</dbReference>
<dbReference type="Pfam" id="PF00293">
    <property type="entry name" value="NUDIX"/>
    <property type="match status" value="1"/>
</dbReference>
<dbReference type="SUPFAM" id="SSF55811">
    <property type="entry name" value="Nudix"/>
    <property type="match status" value="1"/>
</dbReference>
<accession>T1BXA3</accession>
<dbReference type="UniPathway" id="UPA00059">
    <property type="reaction ID" value="UER00104"/>
</dbReference>
<proteinExistence type="inferred from homology"/>
<dbReference type="GO" id="GO:0004452">
    <property type="term" value="F:isopentenyl-diphosphate delta-isomerase activity"/>
    <property type="evidence" value="ECO:0007669"/>
    <property type="project" value="UniProtKB-EC"/>
</dbReference>
<dbReference type="InterPro" id="IPR011876">
    <property type="entry name" value="IsopentenylPP_isomerase_typ1"/>
</dbReference>
<feature type="domain" description="Nudix hydrolase" evidence="6">
    <location>
        <begin position="1"/>
        <end position="133"/>
    </location>
</feature>
<sequence>GVHRALSVMLFDPEGRTLLQRRAAGKYHSPLTWANSCCSHPRPGEGVVDAGHRRLREELGIDCPLWEAFSFTYSVDVGPDLTEREFDHVLVGRFSGPVHPDPSEVAEVRWASLPELFASVRADDPAYAPWFRILLVELGQRHDFPPPPS</sequence>
<evidence type="ECO:0000256" key="4">
    <source>
        <dbReference type="ARBA" id="ARBA00023229"/>
    </source>
</evidence>
<gene>
    <name evidence="7" type="ORF">B1B_03306</name>
</gene>
<feature type="non-terminal residue" evidence="7">
    <location>
        <position position="1"/>
    </location>
</feature>
<organism evidence="7">
    <name type="scientific">mine drainage metagenome</name>
    <dbReference type="NCBI Taxonomy" id="410659"/>
    <lineage>
        <taxon>unclassified sequences</taxon>
        <taxon>metagenomes</taxon>
        <taxon>ecological metagenomes</taxon>
    </lineage>
</organism>
<dbReference type="PANTHER" id="PTHR10885:SF0">
    <property type="entry name" value="ISOPENTENYL-DIPHOSPHATE DELTA-ISOMERASE"/>
    <property type="match status" value="1"/>
</dbReference>
<keyword evidence="5 7" id="KW-0413">Isomerase</keyword>
<evidence type="ECO:0000259" key="6">
    <source>
        <dbReference type="PROSITE" id="PS51462"/>
    </source>
</evidence>
<dbReference type="GO" id="GO:0009240">
    <property type="term" value="P:isopentenyl diphosphate biosynthetic process"/>
    <property type="evidence" value="ECO:0007669"/>
    <property type="project" value="TreeGrafter"/>
</dbReference>
<protein>
    <recommendedName>
        <fullName evidence="3">isopentenyl-diphosphate Delta-isomerase</fullName>
        <ecNumber evidence="3">5.3.3.2</ecNumber>
    </recommendedName>
</protein>
<evidence type="ECO:0000313" key="7">
    <source>
        <dbReference type="EMBL" id="EQD73273.1"/>
    </source>
</evidence>
<keyword evidence="4" id="KW-0414">Isoprene biosynthesis</keyword>
<comment type="pathway">
    <text evidence="1">Isoprenoid biosynthesis; dimethylallyl diphosphate biosynthesis; dimethylallyl diphosphate from isopentenyl diphosphate: step 1/1.</text>
</comment>
<evidence type="ECO:0000256" key="2">
    <source>
        <dbReference type="ARBA" id="ARBA00007579"/>
    </source>
</evidence>
<dbReference type="GO" id="GO:0005737">
    <property type="term" value="C:cytoplasm"/>
    <property type="evidence" value="ECO:0007669"/>
    <property type="project" value="TreeGrafter"/>
</dbReference>
<dbReference type="CDD" id="cd02885">
    <property type="entry name" value="NUDIX_IPP_Isomerase"/>
    <property type="match status" value="1"/>
</dbReference>
<dbReference type="AlphaFoldDB" id="T1BXA3"/>
<name>T1BXA3_9ZZZZ</name>
<comment type="caution">
    <text evidence="7">The sequence shown here is derived from an EMBL/GenBank/DDBJ whole genome shotgun (WGS) entry which is preliminary data.</text>
</comment>
<dbReference type="NCBIfam" id="NF002995">
    <property type="entry name" value="PRK03759.1"/>
    <property type="match status" value="1"/>
</dbReference>
<reference evidence="7" key="1">
    <citation type="submission" date="2013-08" db="EMBL/GenBank/DDBJ databases">
        <authorList>
            <person name="Mendez C."/>
            <person name="Richter M."/>
            <person name="Ferrer M."/>
            <person name="Sanchez J."/>
        </authorList>
    </citation>
    <scope>NUCLEOTIDE SEQUENCE</scope>
</reference>
<dbReference type="PANTHER" id="PTHR10885">
    <property type="entry name" value="ISOPENTENYL-DIPHOSPHATE DELTA-ISOMERASE"/>
    <property type="match status" value="1"/>
</dbReference>
<evidence type="ECO:0000256" key="5">
    <source>
        <dbReference type="ARBA" id="ARBA00023235"/>
    </source>
</evidence>
<dbReference type="InterPro" id="IPR000086">
    <property type="entry name" value="NUDIX_hydrolase_dom"/>
</dbReference>
<dbReference type="EMBL" id="AUZY01002028">
    <property type="protein sequence ID" value="EQD73273.1"/>
    <property type="molecule type" value="Genomic_DNA"/>
</dbReference>
<dbReference type="InterPro" id="IPR015797">
    <property type="entry name" value="NUDIX_hydrolase-like_dom_sf"/>
</dbReference>
<dbReference type="PROSITE" id="PS51462">
    <property type="entry name" value="NUDIX"/>
    <property type="match status" value="1"/>
</dbReference>
<dbReference type="PIRSF" id="PIRSF018427">
    <property type="entry name" value="Isopntndiph_ism"/>
    <property type="match status" value="1"/>
</dbReference>
<reference evidence="7" key="2">
    <citation type="journal article" date="2014" name="ISME J.">
        <title>Microbial stratification in low pH oxic and suboxic macroscopic growths along an acid mine drainage.</title>
        <authorList>
            <person name="Mendez-Garcia C."/>
            <person name="Mesa V."/>
            <person name="Sprenger R.R."/>
            <person name="Richter M."/>
            <person name="Diez M.S."/>
            <person name="Solano J."/>
            <person name="Bargiela R."/>
            <person name="Golyshina O.V."/>
            <person name="Manteca A."/>
            <person name="Ramos J.L."/>
            <person name="Gallego J.R."/>
            <person name="Llorente I."/>
            <person name="Martins Dos Santos V.A."/>
            <person name="Jensen O.N."/>
            <person name="Pelaez A.I."/>
            <person name="Sanchez J."/>
            <person name="Ferrer M."/>
        </authorList>
    </citation>
    <scope>NUCLEOTIDE SEQUENCE</scope>
</reference>
<evidence type="ECO:0000256" key="1">
    <source>
        <dbReference type="ARBA" id="ARBA00004826"/>
    </source>
</evidence>